<keyword evidence="5" id="KW-1185">Reference proteome</keyword>
<evidence type="ECO:0000256" key="2">
    <source>
        <dbReference type="SAM" id="SignalP"/>
    </source>
</evidence>
<proteinExistence type="predicted"/>
<comment type="caution">
    <text evidence="4">The sequence shown here is derived from an EMBL/GenBank/DDBJ whole genome shotgun (WGS) entry which is preliminary data.</text>
</comment>
<dbReference type="RefSeq" id="WP_193429074.1">
    <property type="nucleotide sequence ID" value="NZ_CBCSIP010000029.1"/>
</dbReference>
<evidence type="ECO:0000313" key="5">
    <source>
        <dbReference type="Proteomes" id="UP001516472"/>
    </source>
</evidence>
<dbReference type="Pfam" id="PF17131">
    <property type="entry name" value="LolA_like"/>
    <property type="match status" value="1"/>
</dbReference>
<feature type="domain" description="Uncharacterized protein TP-0789" evidence="3">
    <location>
        <begin position="69"/>
        <end position="241"/>
    </location>
</feature>
<dbReference type="PIRSF" id="PIRSF028205">
    <property type="entry name" value="UCP028205"/>
    <property type="match status" value="1"/>
</dbReference>
<keyword evidence="4" id="KW-0449">Lipoprotein</keyword>
<dbReference type="Gene3D" id="2.50.20.10">
    <property type="entry name" value="Lipoprotein localisation LolA/LolB/LppX"/>
    <property type="match status" value="1"/>
</dbReference>
<evidence type="ECO:0000259" key="3">
    <source>
        <dbReference type="Pfam" id="PF17131"/>
    </source>
</evidence>
<sequence>MKMLRNLLGLGVLLVASVAAADVDGMAIIREADLSRGNSEGVVWDVKVEEATGSKKTVGEYQVSGKGYNSLVEFTAPANTKGRKLLMVERNMWFIRPGLSRPVPISPRQRLLGSAANGDLASTNYGGAYVIEKMAEAKVGEKDCYLFDLKAATNNATYDRIRYWVAKDSTVGVKAEFLTSSGKLLKSATFEYDNQAEFQGKARKFISKMVIHDPAATDSVTTLSFRNVRATPVPDSKFNLNLIAR</sequence>
<dbReference type="SUPFAM" id="SSF89392">
    <property type="entry name" value="Prokaryotic lipoproteins and lipoprotein localization factors"/>
    <property type="match status" value="1"/>
</dbReference>
<dbReference type="Proteomes" id="UP001516472">
    <property type="component" value="Unassembled WGS sequence"/>
</dbReference>
<keyword evidence="1 2" id="KW-0732">Signal</keyword>
<protein>
    <submittedName>
        <fullName evidence="4">Outer membrane lipoprotein-sorting protein</fullName>
    </submittedName>
</protein>
<dbReference type="InterPro" id="IPR029046">
    <property type="entry name" value="LolA/LolB/LppX"/>
</dbReference>
<feature type="chain" id="PRO_5047013803" evidence="2">
    <location>
        <begin position="22"/>
        <end position="245"/>
    </location>
</feature>
<organism evidence="4 5">
    <name type="scientific">Corallococcus soli</name>
    <dbReference type="NCBI Taxonomy" id="2710757"/>
    <lineage>
        <taxon>Bacteria</taxon>
        <taxon>Pseudomonadati</taxon>
        <taxon>Myxococcota</taxon>
        <taxon>Myxococcia</taxon>
        <taxon>Myxococcales</taxon>
        <taxon>Cystobacterineae</taxon>
        <taxon>Myxococcaceae</taxon>
        <taxon>Corallococcus</taxon>
    </lineage>
</organism>
<name>A0ABR9PVC0_9BACT</name>
<dbReference type="InterPro" id="IPR033399">
    <property type="entry name" value="TP_0789-like"/>
</dbReference>
<dbReference type="EMBL" id="JAAIYO010000010">
    <property type="protein sequence ID" value="MBE4751865.1"/>
    <property type="molecule type" value="Genomic_DNA"/>
</dbReference>
<reference evidence="4 5" key="1">
    <citation type="submission" date="2020-02" db="EMBL/GenBank/DDBJ databases">
        <authorList>
            <person name="Babadi Z.K."/>
            <person name="Risdian C."/>
            <person name="Ebrahimipour G.H."/>
            <person name="Wink J."/>
        </authorList>
    </citation>
    <scope>NUCLEOTIDE SEQUENCE [LARGE SCALE GENOMIC DNA]</scope>
    <source>
        <strain evidence="4 5">ZKHCc1 1396</strain>
    </source>
</reference>
<gene>
    <name evidence="4" type="ORF">G4177_27220</name>
</gene>
<feature type="signal peptide" evidence="2">
    <location>
        <begin position="1"/>
        <end position="21"/>
    </location>
</feature>
<dbReference type="InterPro" id="IPR011220">
    <property type="entry name" value="UCP028205"/>
</dbReference>
<dbReference type="CDD" id="cd16329">
    <property type="entry name" value="LolA_like"/>
    <property type="match status" value="1"/>
</dbReference>
<evidence type="ECO:0000313" key="4">
    <source>
        <dbReference type="EMBL" id="MBE4751865.1"/>
    </source>
</evidence>
<evidence type="ECO:0000256" key="1">
    <source>
        <dbReference type="ARBA" id="ARBA00022729"/>
    </source>
</evidence>
<accession>A0ABR9PVC0</accession>